<dbReference type="AlphaFoldDB" id="A0A1V1PIQ4"/>
<dbReference type="SUPFAM" id="SSF53335">
    <property type="entry name" value="S-adenosyl-L-methionine-dependent methyltransferases"/>
    <property type="match status" value="1"/>
</dbReference>
<keyword evidence="1 4" id="KW-0489">Methyltransferase</keyword>
<evidence type="ECO:0000313" key="4">
    <source>
        <dbReference type="EMBL" id="ETR74670.1"/>
    </source>
</evidence>
<keyword evidence="4" id="KW-0808">Transferase</keyword>
<dbReference type="CDD" id="cd02440">
    <property type="entry name" value="AdoMet_MTases"/>
    <property type="match status" value="1"/>
</dbReference>
<sequence>MHRFSLDSVLLAQHVYPKKNSRMLDLGCGCGIISIMIAKGYPDTHIIGIDIQKDAVRLAKENVRVNNLMSQVTILERDLRSIKGNEFNRFQYVVCNPPFRVCGGGRPNQAYTKLIAREEIFCTLDDILAVSRKILVNQGELSLIYPAERIGDVMVQMSSYNITPKDLIPVYTRPAQPAKWGILKGRLNSKVGLQIHESLYV</sequence>
<keyword evidence="2" id="KW-0949">S-adenosyl-L-methionine</keyword>
<protein>
    <submittedName>
        <fullName evidence="4">tRNA (Adenine-N(6)-)-methyltransferase</fullName>
    </submittedName>
</protein>
<dbReference type="GO" id="GO:0032259">
    <property type="term" value="P:methylation"/>
    <property type="evidence" value="ECO:0007669"/>
    <property type="project" value="UniProtKB-KW"/>
</dbReference>
<organism evidence="4 5">
    <name type="scientific">Candidatus Magnetoglobus multicellularis str. Araruama</name>
    <dbReference type="NCBI Taxonomy" id="890399"/>
    <lineage>
        <taxon>Bacteria</taxon>
        <taxon>Pseudomonadati</taxon>
        <taxon>Thermodesulfobacteriota</taxon>
        <taxon>Desulfobacteria</taxon>
        <taxon>Desulfobacterales</taxon>
        <taxon>Desulfobacteraceae</taxon>
        <taxon>Candidatus Magnetoglobus</taxon>
    </lineage>
</organism>
<dbReference type="PANTHER" id="PTHR47739">
    <property type="entry name" value="TRNA1(VAL) (ADENINE(37)-N6)-METHYLTRANSFERASE"/>
    <property type="match status" value="1"/>
</dbReference>
<feature type="domain" description="Methyltransferase small" evidence="3">
    <location>
        <begin position="8"/>
        <end position="103"/>
    </location>
</feature>
<dbReference type="EMBL" id="ATBP01000001">
    <property type="protein sequence ID" value="ETR74670.1"/>
    <property type="molecule type" value="Genomic_DNA"/>
</dbReference>
<dbReference type="Pfam" id="PF05175">
    <property type="entry name" value="MTS"/>
    <property type="match status" value="1"/>
</dbReference>
<gene>
    <name evidence="4" type="ORF">OMM_00007</name>
</gene>
<comment type="caution">
    <text evidence="4">The sequence shown here is derived from an EMBL/GenBank/DDBJ whole genome shotgun (WGS) entry which is preliminary data.</text>
</comment>
<proteinExistence type="predicted"/>
<evidence type="ECO:0000259" key="3">
    <source>
        <dbReference type="Pfam" id="PF05175"/>
    </source>
</evidence>
<accession>A0A1V1PIQ4</accession>
<dbReference type="InterPro" id="IPR007848">
    <property type="entry name" value="Small_mtfrase_dom"/>
</dbReference>
<dbReference type="InterPro" id="IPR050210">
    <property type="entry name" value="tRNA_Adenine-N(6)_MTase"/>
</dbReference>
<dbReference type="Proteomes" id="UP000189670">
    <property type="component" value="Unassembled WGS sequence"/>
</dbReference>
<dbReference type="PANTHER" id="PTHR47739:SF1">
    <property type="entry name" value="TRNA1(VAL) (ADENINE(37)-N6)-METHYLTRANSFERASE"/>
    <property type="match status" value="1"/>
</dbReference>
<reference evidence="5" key="1">
    <citation type="submission" date="2012-11" db="EMBL/GenBank/DDBJ databases">
        <authorList>
            <person name="Lucero-Rivera Y.E."/>
            <person name="Tovar-Ramirez D."/>
        </authorList>
    </citation>
    <scope>NUCLEOTIDE SEQUENCE [LARGE SCALE GENOMIC DNA]</scope>
    <source>
        <strain evidence="5">Araruama</strain>
    </source>
</reference>
<dbReference type="GO" id="GO:0008168">
    <property type="term" value="F:methyltransferase activity"/>
    <property type="evidence" value="ECO:0007669"/>
    <property type="project" value="UniProtKB-KW"/>
</dbReference>
<evidence type="ECO:0000313" key="5">
    <source>
        <dbReference type="Proteomes" id="UP000189670"/>
    </source>
</evidence>
<evidence type="ECO:0000256" key="1">
    <source>
        <dbReference type="ARBA" id="ARBA00022603"/>
    </source>
</evidence>
<dbReference type="Gene3D" id="3.40.50.150">
    <property type="entry name" value="Vaccinia Virus protein VP39"/>
    <property type="match status" value="1"/>
</dbReference>
<evidence type="ECO:0000256" key="2">
    <source>
        <dbReference type="ARBA" id="ARBA00022691"/>
    </source>
</evidence>
<dbReference type="InterPro" id="IPR029063">
    <property type="entry name" value="SAM-dependent_MTases_sf"/>
</dbReference>
<name>A0A1V1PIQ4_9BACT</name>